<reference evidence="2" key="1">
    <citation type="submission" date="2015-11" db="EMBL/GenBank/DDBJ databases">
        <title>De novo transcriptome assembly of four potential Pierce s Disease insect vectors from Arizona vineyards.</title>
        <authorList>
            <person name="Tassone E.E."/>
        </authorList>
    </citation>
    <scope>NUCLEOTIDE SEQUENCE</scope>
</reference>
<proteinExistence type="predicted"/>
<dbReference type="PANTHER" id="PTHR37984:SF5">
    <property type="entry name" value="PROTEIN NYNRIN-LIKE"/>
    <property type="match status" value="1"/>
</dbReference>
<dbReference type="Gene3D" id="3.30.420.10">
    <property type="entry name" value="Ribonuclease H-like superfamily/Ribonuclease H"/>
    <property type="match status" value="1"/>
</dbReference>
<dbReference type="GO" id="GO:0003676">
    <property type="term" value="F:nucleic acid binding"/>
    <property type="evidence" value="ECO:0007669"/>
    <property type="project" value="InterPro"/>
</dbReference>
<sequence length="108" mass="12502">IINKLENCIFNNFGVPKIMVTDNASYFVSHLFKKFVFKQCIVQRTIAPYRAASNRAERHVRDVTTSLRCFCNDKQTQWDENLGNIQMSLNTAKNSSTGYTAFQLMFNH</sequence>
<gene>
    <name evidence="2" type="ORF">g.47163</name>
</gene>
<feature type="non-terminal residue" evidence="2">
    <location>
        <position position="108"/>
    </location>
</feature>
<organism evidence="2">
    <name type="scientific">Cuerna arida</name>
    <dbReference type="NCBI Taxonomy" id="1464854"/>
    <lineage>
        <taxon>Eukaryota</taxon>
        <taxon>Metazoa</taxon>
        <taxon>Ecdysozoa</taxon>
        <taxon>Arthropoda</taxon>
        <taxon>Hexapoda</taxon>
        <taxon>Insecta</taxon>
        <taxon>Pterygota</taxon>
        <taxon>Neoptera</taxon>
        <taxon>Paraneoptera</taxon>
        <taxon>Hemiptera</taxon>
        <taxon>Auchenorrhyncha</taxon>
        <taxon>Membracoidea</taxon>
        <taxon>Cicadellidae</taxon>
        <taxon>Cicadellinae</taxon>
        <taxon>Proconiini</taxon>
        <taxon>Cuerna</taxon>
    </lineage>
</organism>
<dbReference type="InterPro" id="IPR001584">
    <property type="entry name" value="Integrase_cat-core"/>
</dbReference>
<feature type="domain" description="Integrase catalytic" evidence="1">
    <location>
        <begin position="1"/>
        <end position="108"/>
    </location>
</feature>
<dbReference type="GO" id="GO:0015074">
    <property type="term" value="P:DNA integration"/>
    <property type="evidence" value="ECO:0007669"/>
    <property type="project" value="InterPro"/>
</dbReference>
<evidence type="ECO:0000259" key="1">
    <source>
        <dbReference type="PROSITE" id="PS50994"/>
    </source>
</evidence>
<dbReference type="AlphaFoldDB" id="A0A1B6GMN3"/>
<accession>A0A1B6GMN3</accession>
<evidence type="ECO:0000313" key="2">
    <source>
        <dbReference type="EMBL" id="JAS63677.1"/>
    </source>
</evidence>
<dbReference type="PROSITE" id="PS50994">
    <property type="entry name" value="INTEGRASE"/>
    <property type="match status" value="1"/>
</dbReference>
<dbReference type="InterPro" id="IPR036397">
    <property type="entry name" value="RNaseH_sf"/>
</dbReference>
<feature type="non-terminal residue" evidence="2">
    <location>
        <position position="1"/>
    </location>
</feature>
<dbReference type="EMBL" id="GECZ01006092">
    <property type="protein sequence ID" value="JAS63677.1"/>
    <property type="molecule type" value="Transcribed_RNA"/>
</dbReference>
<name>A0A1B6GMN3_9HEMI</name>
<dbReference type="SUPFAM" id="SSF53098">
    <property type="entry name" value="Ribonuclease H-like"/>
    <property type="match status" value="1"/>
</dbReference>
<dbReference type="InterPro" id="IPR050951">
    <property type="entry name" value="Retrovirus_Pol_polyprotein"/>
</dbReference>
<dbReference type="PANTHER" id="PTHR37984">
    <property type="entry name" value="PROTEIN CBG26694"/>
    <property type="match status" value="1"/>
</dbReference>
<protein>
    <recommendedName>
        <fullName evidence="1">Integrase catalytic domain-containing protein</fullName>
    </recommendedName>
</protein>
<dbReference type="InterPro" id="IPR012337">
    <property type="entry name" value="RNaseH-like_sf"/>
</dbReference>